<comment type="caution">
    <text evidence="4">The sequence shown here is derived from an EMBL/GenBank/DDBJ whole genome shotgun (WGS) entry which is preliminary data.</text>
</comment>
<proteinExistence type="predicted"/>
<accession>A0ABN7TUQ7</accession>
<dbReference type="InterPro" id="IPR001647">
    <property type="entry name" value="HTH_TetR"/>
</dbReference>
<sequence>MTTKMKLKWLEEGFSLLGEQGAGLLTIDTLTSRLGVTKGSFYHHFQNWQSYKESLLSLFENERTLRTINIAEQQLSPLDKFELIMKTSLERRYELEVAIRAWALMDPFVASYQKRIDEKRIEYIEEILWQICHDRERSRDMARLFYSLHVGSQHLFPPIQGQDLEVLYREIQKLFNLLTSPSTK</sequence>
<dbReference type="PROSITE" id="PS50977">
    <property type="entry name" value="HTH_TETR_2"/>
    <property type="match status" value="1"/>
</dbReference>
<feature type="domain" description="HTH tetR-type" evidence="3">
    <location>
        <begin position="3"/>
        <end position="63"/>
    </location>
</feature>
<name>A0ABN7TUQ7_9BACL</name>
<keyword evidence="5" id="KW-1185">Reference proteome</keyword>
<keyword evidence="1 2" id="KW-0238">DNA-binding</keyword>
<organism evidence="4 5">
    <name type="scientific">Paenibacillus allorhizosphaerae</name>
    <dbReference type="NCBI Taxonomy" id="2849866"/>
    <lineage>
        <taxon>Bacteria</taxon>
        <taxon>Bacillati</taxon>
        <taxon>Bacillota</taxon>
        <taxon>Bacilli</taxon>
        <taxon>Bacillales</taxon>
        <taxon>Paenibacillaceae</taxon>
        <taxon>Paenibacillus</taxon>
    </lineage>
</organism>
<evidence type="ECO:0000256" key="2">
    <source>
        <dbReference type="PROSITE-ProRule" id="PRU00335"/>
    </source>
</evidence>
<evidence type="ECO:0000313" key="4">
    <source>
        <dbReference type="EMBL" id="CAG7652769.1"/>
    </source>
</evidence>
<gene>
    <name evidence="4" type="ORF">PAECIP111802_05331</name>
</gene>
<dbReference type="Proteomes" id="UP000730618">
    <property type="component" value="Unassembled WGS sequence"/>
</dbReference>
<protein>
    <recommendedName>
        <fullName evidence="3">HTH tetR-type domain-containing protein</fullName>
    </recommendedName>
</protein>
<dbReference type="Pfam" id="PF00440">
    <property type="entry name" value="TetR_N"/>
    <property type="match status" value="1"/>
</dbReference>
<evidence type="ECO:0000259" key="3">
    <source>
        <dbReference type="PROSITE" id="PS50977"/>
    </source>
</evidence>
<reference evidence="4 5" key="1">
    <citation type="submission" date="2021-06" db="EMBL/GenBank/DDBJ databases">
        <authorList>
            <person name="Criscuolo A."/>
        </authorList>
    </citation>
    <scope>NUCLEOTIDE SEQUENCE [LARGE SCALE GENOMIC DNA]</scope>
    <source>
        <strain evidence="5">CIP 111802</strain>
    </source>
</reference>
<feature type="DNA-binding region" description="H-T-H motif" evidence="2">
    <location>
        <begin position="26"/>
        <end position="45"/>
    </location>
</feature>
<evidence type="ECO:0000256" key="1">
    <source>
        <dbReference type="ARBA" id="ARBA00023125"/>
    </source>
</evidence>
<evidence type="ECO:0000313" key="5">
    <source>
        <dbReference type="Proteomes" id="UP000730618"/>
    </source>
</evidence>
<dbReference type="EMBL" id="CAJVCE010000018">
    <property type="protein sequence ID" value="CAG7652769.1"/>
    <property type="molecule type" value="Genomic_DNA"/>
</dbReference>